<dbReference type="Gene3D" id="3.40.50.10140">
    <property type="entry name" value="Toll/interleukin-1 receptor homology (TIR) domain"/>
    <property type="match status" value="1"/>
</dbReference>
<dbReference type="InterPro" id="IPR032675">
    <property type="entry name" value="LRR_dom_sf"/>
</dbReference>
<dbReference type="SUPFAM" id="SSF52540">
    <property type="entry name" value="P-loop containing nucleoside triphosphate hydrolases"/>
    <property type="match status" value="1"/>
</dbReference>
<dbReference type="InterPro" id="IPR027417">
    <property type="entry name" value="P-loop_NTPase"/>
</dbReference>
<evidence type="ECO:0000313" key="4">
    <source>
        <dbReference type="EMBL" id="MED6215934.1"/>
    </source>
</evidence>
<dbReference type="InterPro" id="IPR058192">
    <property type="entry name" value="WHD_ROQ1-like"/>
</dbReference>
<organism evidence="4 5">
    <name type="scientific">Stylosanthes scabra</name>
    <dbReference type="NCBI Taxonomy" id="79078"/>
    <lineage>
        <taxon>Eukaryota</taxon>
        <taxon>Viridiplantae</taxon>
        <taxon>Streptophyta</taxon>
        <taxon>Embryophyta</taxon>
        <taxon>Tracheophyta</taxon>
        <taxon>Spermatophyta</taxon>
        <taxon>Magnoliopsida</taxon>
        <taxon>eudicotyledons</taxon>
        <taxon>Gunneridae</taxon>
        <taxon>Pentapetalae</taxon>
        <taxon>rosids</taxon>
        <taxon>fabids</taxon>
        <taxon>Fabales</taxon>
        <taxon>Fabaceae</taxon>
        <taxon>Papilionoideae</taxon>
        <taxon>50 kb inversion clade</taxon>
        <taxon>dalbergioids sensu lato</taxon>
        <taxon>Dalbergieae</taxon>
        <taxon>Pterocarpus clade</taxon>
        <taxon>Stylosanthes</taxon>
    </lineage>
</organism>
<keyword evidence="1" id="KW-0433">Leucine-rich repeat</keyword>
<keyword evidence="5" id="KW-1185">Reference proteome</keyword>
<dbReference type="InterPro" id="IPR035897">
    <property type="entry name" value="Toll_tir_struct_dom_sf"/>
</dbReference>
<dbReference type="PANTHER" id="PTHR11017">
    <property type="entry name" value="LEUCINE-RICH REPEAT-CONTAINING PROTEIN"/>
    <property type="match status" value="1"/>
</dbReference>
<dbReference type="Pfam" id="PF23282">
    <property type="entry name" value="WHD_ROQ1"/>
    <property type="match status" value="1"/>
</dbReference>
<reference evidence="4 5" key="1">
    <citation type="journal article" date="2023" name="Plants (Basel)">
        <title>Bridging the Gap: Combining Genomics and Transcriptomics Approaches to Understand Stylosanthes scabra, an Orphan Legume from the Brazilian Caatinga.</title>
        <authorList>
            <person name="Ferreira-Neto J.R.C."/>
            <person name="da Silva M.D."/>
            <person name="Binneck E."/>
            <person name="de Melo N.F."/>
            <person name="da Silva R.H."/>
            <person name="de Melo A.L.T.M."/>
            <person name="Pandolfi V."/>
            <person name="Bustamante F.O."/>
            <person name="Brasileiro-Vidal A.C."/>
            <person name="Benko-Iseppon A.M."/>
        </authorList>
    </citation>
    <scope>NUCLEOTIDE SEQUENCE [LARGE SCALE GENOMIC DNA]</scope>
    <source>
        <tissue evidence="4">Leaves</tissue>
    </source>
</reference>
<proteinExistence type="predicted"/>
<dbReference type="InterPro" id="IPR000157">
    <property type="entry name" value="TIR_dom"/>
</dbReference>
<dbReference type="Pfam" id="PF01582">
    <property type="entry name" value="TIR"/>
    <property type="match status" value="1"/>
</dbReference>
<feature type="domain" description="TIR" evidence="3">
    <location>
        <begin position="171"/>
        <end position="335"/>
    </location>
</feature>
<dbReference type="SMART" id="SM00666">
    <property type="entry name" value="PB1"/>
    <property type="match status" value="1"/>
</dbReference>
<dbReference type="Gene3D" id="3.40.50.300">
    <property type="entry name" value="P-loop containing nucleotide triphosphate hydrolases"/>
    <property type="match status" value="1"/>
</dbReference>
<evidence type="ECO:0000259" key="3">
    <source>
        <dbReference type="PROSITE" id="PS50104"/>
    </source>
</evidence>
<gene>
    <name evidence="4" type="ORF">PIB30_003141</name>
</gene>
<dbReference type="Proteomes" id="UP001341840">
    <property type="component" value="Unassembled WGS sequence"/>
</dbReference>
<dbReference type="SUPFAM" id="SSF52200">
    <property type="entry name" value="Toll/Interleukin receptor TIR domain"/>
    <property type="match status" value="1"/>
</dbReference>
<evidence type="ECO:0000256" key="2">
    <source>
        <dbReference type="ARBA" id="ARBA00022737"/>
    </source>
</evidence>
<accession>A0ABU6Z131</accession>
<dbReference type="InterPro" id="IPR042197">
    <property type="entry name" value="Apaf_helical"/>
</dbReference>
<dbReference type="Pfam" id="PF00931">
    <property type="entry name" value="NB-ARC"/>
    <property type="match status" value="1"/>
</dbReference>
<name>A0ABU6Z131_9FABA</name>
<protein>
    <recommendedName>
        <fullName evidence="3">TIR domain-containing protein</fullName>
    </recommendedName>
</protein>
<dbReference type="EMBL" id="JASCZI010271866">
    <property type="protein sequence ID" value="MED6215934.1"/>
    <property type="molecule type" value="Genomic_DNA"/>
</dbReference>
<dbReference type="PRINTS" id="PR00364">
    <property type="entry name" value="DISEASERSIST"/>
</dbReference>
<evidence type="ECO:0000313" key="5">
    <source>
        <dbReference type="Proteomes" id="UP001341840"/>
    </source>
</evidence>
<evidence type="ECO:0000256" key="1">
    <source>
        <dbReference type="ARBA" id="ARBA00022614"/>
    </source>
</evidence>
<dbReference type="PANTHER" id="PTHR11017:SF243">
    <property type="entry name" value="ADP-RIBOSYL CYCLASE_CYCLIC ADP-RIBOSE HYDROLASE"/>
    <property type="match status" value="1"/>
</dbReference>
<dbReference type="Gene3D" id="3.80.10.10">
    <property type="entry name" value="Ribonuclease Inhibitor"/>
    <property type="match status" value="2"/>
</dbReference>
<dbReference type="InterPro" id="IPR000270">
    <property type="entry name" value="PB1_dom"/>
</dbReference>
<dbReference type="InterPro" id="IPR002182">
    <property type="entry name" value="NB-ARC"/>
</dbReference>
<dbReference type="Pfam" id="PF00564">
    <property type="entry name" value="PB1"/>
    <property type="match status" value="1"/>
</dbReference>
<dbReference type="Gene3D" id="1.10.8.430">
    <property type="entry name" value="Helical domain of apoptotic protease-activating factors"/>
    <property type="match status" value="1"/>
</dbReference>
<dbReference type="SMART" id="SM00255">
    <property type="entry name" value="TIR"/>
    <property type="match status" value="1"/>
</dbReference>
<dbReference type="SUPFAM" id="SSF52058">
    <property type="entry name" value="L domain-like"/>
    <property type="match status" value="1"/>
</dbReference>
<dbReference type="PROSITE" id="PS50104">
    <property type="entry name" value="TIR"/>
    <property type="match status" value="1"/>
</dbReference>
<keyword evidence="2" id="KW-0677">Repeat</keyword>
<dbReference type="CDD" id="cd06410">
    <property type="entry name" value="PB1_UP2"/>
    <property type="match status" value="1"/>
</dbReference>
<dbReference type="SUPFAM" id="SSF54277">
    <property type="entry name" value="CAD &amp; PB1 domains"/>
    <property type="match status" value="1"/>
</dbReference>
<comment type="caution">
    <text evidence="4">The sequence shown here is derived from an EMBL/GenBank/DDBJ whole genome shotgun (WGS) entry which is preliminary data.</text>
</comment>
<sequence>MENYDAKFLCSYGGEIQRHPNDTKISYVGGHNKILYVDRGIDFATMLAELSALSGTADIAFKYQLPGDEHDALISVTGDNDLHNMMLEYDNLYRDSPKTPRMRLFIFPGNRFDLDSNPASTETLTPKKTVKQNSKVNGGAVVVLPPPPVDVKTERTDCSDLTRLSSLLPGAKYDVFISFRGEDTRRGFLSHLCKALSRKQVETFVDFRVQKGSEISAALLRAIEESFVSVVVFSENYASSKWCLEELVKIMDCYKENGRVVVPVFYNITPSRVRKQLRSYNEEVKKHLQNNSMKKVQKWREALAEAANLAGWDSSSCRDESELIQKIVKDVLQKLIDHNPPNGIKSLVGIDRNLEDIDSLLGEVLEVKTRMIGIWGVGGIGKTTLAKLVFERYSYQYEGSCFLENVRERSEKYGEELYELRNELYSELLQENNCKDSTRKSTNVERRLRNKRIFVVLDDVSSSEQLKYLVGERQHYGPGSKIIITARDKSVLAQWVEDEEIYKMKVLNSEDSLTLFCLNAFNQHHPRKGHENLSQEVVKYCEGLPLALKILGSFLRSKSKTEWDSALQNIKKIPGVPILNALKLTYDELNYEEREIFLDIACFFKGLLKEHVISLLGSCGFDAANGMRSLLDKSLIAISHNSVTMHDLIHEMALEIVREESIKNPENRSRLWDYNDIRDVLRNNKGTDAIESIMLDMSRIDDLNLSADTFKKMSRLRLLKLYVSSEKDGKLSNLQLPIGLKPLRYFEWHAYPLSTLPSNFCPENLVTLRIQNSQLKRLWDGKQNLMNLEEVDLTGCQKLVELPDLSKANNLKTLRLSNCISLPHVHPSILSLGKLELLDLLNCMKLEMLGNKNHSRSLKHLYVDGCSNLIEFALSSEEIEYLDLSHTGIKVLDSSIGRFTKVKEISLCGLRLENLPTGLSRLKSLEKLSLFECGRVVSKQKLHDIFEGLQSLQNLSLVNCDSLFELPGNVSRLSSLQKLQLDGSNVETLPASIKHLSNLESLSLMGCKMLQYLPELPPSIRHLKALNCSLLQTVQFSLFSFGLQEEKRINISLQNCVNLDVENCIYPFLQYVRKLAYECEFRRRGVGRENVVVWRSDLFKICYPDSRVPEWFTYRAAGSSITFEVAPPSSYYFGSLLCLVLSSHSSDFELDIKCRCFLEDGNMHKYSLGILFLNHIPVKGDSDHVYMAYNFSGIFDVDKLDQLNNKIASSGHKPKLTFEFFVSSGMARGKKDLNLLIKECGVYPLNDT</sequence>
<dbReference type="InterPro" id="IPR044974">
    <property type="entry name" value="Disease_R_plants"/>
</dbReference>